<dbReference type="EMBL" id="GQ153661">
    <property type="protein sequence ID" value="ACS87803.1"/>
    <property type="molecule type" value="Genomic_DNA"/>
</dbReference>
<dbReference type="AlphaFoldDB" id="C6K3L4"/>
<sequence length="180" mass="20221">MSCKVGIIIYSIVQFIAFLFILVGTPIDMFRAKNVDLIGNTKCLTMWGAKEKCYSTKYDTRINDLFAFCEGRRDRFRAAEAFAIINIAIYGVACILGFVQLCCCHCLRWVCLVLNILGITSVVSWAIMSDSFLKRNGTRGLNVVLCGKLNAYYKYGAGFALFVVAWCLDIINIIFLMLPC</sequence>
<gene>
    <name evidence="2" type="ORF">CDFL2E16_02</name>
</gene>
<accession>C6K3L4</accession>
<reference evidence="2" key="1">
    <citation type="submission" date="2009-05" db="EMBL/GenBank/DDBJ databases">
        <title>The evolution of amastin surface glycoproteins in trypanosomatid parasites.</title>
        <authorList>
            <person name="Jackson A.P."/>
        </authorList>
    </citation>
    <scope>NUCLEOTIDE SEQUENCE</scope>
    <source>
        <strain evidence="2">ATCC 30255</strain>
    </source>
</reference>
<dbReference type="PANTHER" id="PTHR33297:SF4">
    <property type="entry name" value="AMASTIN"/>
    <property type="match status" value="1"/>
</dbReference>
<keyword evidence="1" id="KW-0812">Transmembrane</keyword>
<dbReference type="Pfam" id="PF07344">
    <property type="entry name" value="Amastin"/>
    <property type="match status" value="1"/>
</dbReference>
<keyword evidence="1" id="KW-1133">Transmembrane helix</keyword>
<evidence type="ECO:0000256" key="1">
    <source>
        <dbReference type="SAM" id="Phobius"/>
    </source>
</evidence>
<feature type="transmembrane region" description="Helical" evidence="1">
    <location>
        <begin position="7"/>
        <end position="27"/>
    </location>
</feature>
<dbReference type="InterPro" id="IPR009944">
    <property type="entry name" value="Amastin"/>
</dbReference>
<organism evidence="2">
    <name type="scientific">Angomonas deanei</name>
    <dbReference type="NCBI Taxonomy" id="59799"/>
    <lineage>
        <taxon>Eukaryota</taxon>
        <taxon>Discoba</taxon>
        <taxon>Euglenozoa</taxon>
        <taxon>Kinetoplastea</taxon>
        <taxon>Metakinetoplastina</taxon>
        <taxon>Trypanosomatida</taxon>
        <taxon>Trypanosomatidae</taxon>
        <taxon>Strigomonadinae</taxon>
        <taxon>Angomonas</taxon>
    </lineage>
</organism>
<name>C6K3L4_9TRYP</name>
<feature type="transmembrane region" description="Helical" evidence="1">
    <location>
        <begin position="157"/>
        <end position="178"/>
    </location>
</feature>
<dbReference type="PANTHER" id="PTHR33297">
    <property type="entry name" value="AMASTIN-LIKE SURFACE PROTEIN-LIKE PROTEIN-RELATED"/>
    <property type="match status" value="1"/>
</dbReference>
<feature type="transmembrane region" description="Helical" evidence="1">
    <location>
        <begin position="81"/>
        <end position="99"/>
    </location>
</feature>
<keyword evidence="1" id="KW-0472">Membrane</keyword>
<proteinExistence type="predicted"/>
<protein>
    <submittedName>
        <fullName evidence="2">D-amastin</fullName>
    </submittedName>
</protein>
<evidence type="ECO:0000313" key="2">
    <source>
        <dbReference type="EMBL" id="ACS87803.1"/>
    </source>
</evidence>
<feature type="transmembrane region" description="Helical" evidence="1">
    <location>
        <begin position="106"/>
        <end position="128"/>
    </location>
</feature>